<evidence type="ECO:0000256" key="1">
    <source>
        <dbReference type="SAM" id="MobiDB-lite"/>
    </source>
</evidence>
<dbReference type="Proteomes" id="UP001303046">
    <property type="component" value="Unassembled WGS sequence"/>
</dbReference>
<evidence type="ECO:0000313" key="3">
    <source>
        <dbReference type="Proteomes" id="UP001303046"/>
    </source>
</evidence>
<feature type="region of interest" description="Disordered" evidence="1">
    <location>
        <begin position="41"/>
        <end position="72"/>
    </location>
</feature>
<sequence>MGKVVGSVNEFQRSVDIQLPSRTKIIRPNNLVYKLEIPSNDESVQENGENQHSHSKDNERRNTHPMITRSKSRLNKTSATLAVITLLQLISTTTGNNRCPMEIATHKKVIFATNCSTRAAAIATYVSELGEKIWWFPVNCPMEAIRSDFPFHGNSTICGKPCDCPAWALQYSFTNSDRILESEKGRLPLHFMQYQPPKVRSFSQSPSCNPKKSIGVFNQILLFDCTIIIVENLTITIKEYIDESDFICVDKEGRRRAPTKK</sequence>
<accession>A0ABR1ELQ8</accession>
<reference evidence="2 3" key="1">
    <citation type="submission" date="2023-08" db="EMBL/GenBank/DDBJ databases">
        <title>A Necator americanus chromosomal reference genome.</title>
        <authorList>
            <person name="Ilik V."/>
            <person name="Petrzelkova K.J."/>
            <person name="Pardy F."/>
            <person name="Fuh T."/>
            <person name="Niatou-Singa F.S."/>
            <person name="Gouil Q."/>
            <person name="Baker L."/>
            <person name="Ritchie M.E."/>
            <person name="Jex A.R."/>
            <person name="Gazzola D."/>
            <person name="Li H."/>
            <person name="Toshio Fujiwara R."/>
            <person name="Zhan B."/>
            <person name="Aroian R.V."/>
            <person name="Pafco B."/>
            <person name="Schwarz E.M."/>
        </authorList>
    </citation>
    <scope>NUCLEOTIDE SEQUENCE [LARGE SCALE GENOMIC DNA]</scope>
    <source>
        <strain evidence="2 3">Aroian</strain>
        <tissue evidence="2">Whole animal</tissue>
    </source>
</reference>
<dbReference type="EMBL" id="JAVFWL010000006">
    <property type="protein sequence ID" value="KAK6763558.1"/>
    <property type="molecule type" value="Genomic_DNA"/>
</dbReference>
<name>A0ABR1ELQ8_NECAM</name>
<evidence type="ECO:0000313" key="2">
    <source>
        <dbReference type="EMBL" id="KAK6763558.1"/>
    </source>
</evidence>
<keyword evidence="3" id="KW-1185">Reference proteome</keyword>
<protein>
    <recommendedName>
        <fullName evidence="4">Phlebovirus glycoprotein G2 fusion domain-containing protein</fullName>
    </recommendedName>
</protein>
<evidence type="ECO:0008006" key="4">
    <source>
        <dbReference type="Google" id="ProtNLM"/>
    </source>
</evidence>
<organism evidence="2 3">
    <name type="scientific">Necator americanus</name>
    <name type="common">Human hookworm</name>
    <dbReference type="NCBI Taxonomy" id="51031"/>
    <lineage>
        <taxon>Eukaryota</taxon>
        <taxon>Metazoa</taxon>
        <taxon>Ecdysozoa</taxon>
        <taxon>Nematoda</taxon>
        <taxon>Chromadorea</taxon>
        <taxon>Rhabditida</taxon>
        <taxon>Rhabditina</taxon>
        <taxon>Rhabditomorpha</taxon>
        <taxon>Strongyloidea</taxon>
        <taxon>Ancylostomatidae</taxon>
        <taxon>Bunostominae</taxon>
        <taxon>Necator</taxon>
    </lineage>
</organism>
<proteinExistence type="predicted"/>
<feature type="compositionally biased region" description="Basic and acidic residues" evidence="1">
    <location>
        <begin position="49"/>
        <end position="62"/>
    </location>
</feature>
<gene>
    <name evidence="2" type="primary">Necator_chrX.g24202</name>
    <name evidence="2" type="ORF">RB195_024037</name>
</gene>
<comment type="caution">
    <text evidence="2">The sequence shown here is derived from an EMBL/GenBank/DDBJ whole genome shotgun (WGS) entry which is preliminary data.</text>
</comment>